<keyword evidence="2" id="KW-0479">Metal-binding</keyword>
<keyword evidence="3" id="KW-0863">Zinc-finger</keyword>
<evidence type="ECO:0000256" key="5">
    <source>
        <dbReference type="ARBA" id="ARBA00023242"/>
    </source>
</evidence>
<dbReference type="OrthoDB" id="3251057at2759"/>
<evidence type="ECO:0000313" key="10">
    <source>
        <dbReference type="Proteomes" id="UP000219338"/>
    </source>
</evidence>
<feature type="region of interest" description="Disordered" evidence="7">
    <location>
        <begin position="773"/>
        <end position="818"/>
    </location>
</feature>
<protein>
    <recommendedName>
        <fullName evidence="8">HAT C-terminal dimerisation domain-containing protein</fullName>
    </recommendedName>
</protein>
<keyword evidence="10" id="KW-1185">Reference proteome</keyword>
<organism evidence="9 10">
    <name type="scientific">Armillaria ostoyae</name>
    <name type="common">Armillaria root rot fungus</name>
    <dbReference type="NCBI Taxonomy" id="47428"/>
    <lineage>
        <taxon>Eukaryota</taxon>
        <taxon>Fungi</taxon>
        <taxon>Dikarya</taxon>
        <taxon>Basidiomycota</taxon>
        <taxon>Agaricomycotina</taxon>
        <taxon>Agaricomycetes</taxon>
        <taxon>Agaricomycetidae</taxon>
        <taxon>Agaricales</taxon>
        <taxon>Marasmiineae</taxon>
        <taxon>Physalacriaceae</taxon>
        <taxon>Armillaria</taxon>
    </lineage>
</organism>
<evidence type="ECO:0000313" key="9">
    <source>
        <dbReference type="EMBL" id="SJL14102.1"/>
    </source>
</evidence>
<feature type="coiled-coil region" evidence="6">
    <location>
        <begin position="387"/>
        <end position="414"/>
    </location>
</feature>
<proteinExistence type="predicted"/>
<dbReference type="PANTHER" id="PTHR46481">
    <property type="entry name" value="ZINC FINGER BED DOMAIN-CONTAINING PROTEIN 4"/>
    <property type="match status" value="1"/>
</dbReference>
<dbReference type="GO" id="GO:0005634">
    <property type="term" value="C:nucleus"/>
    <property type="evidence" value="ECO:0007669"/>
    <property type="project" value="UniProtKB-SubCell"/>
</dbReference>
<comment type="subcellular location">
    <subcellularLocation>
        <location evidence="1">Nucleus</location>
    </subcellularLocation>
</comment>
<dbReference type="GO" id="GO:0046983">
    <property type="term" value="F:protein dimerization activity"/>
    <property type="evidence" value="ECO:0007669"/>
    <property type="project" value="InterPro"/>
</dbReference>
<evidence type="ECO:0000256" key="2">
    <source>
        <dbReference type="ARBA" id="ARBA00022723"/>
    </source>
</evidence>
<gene>
    <name evidence="9" type="ORF">ARMOST_17557</name>
</gene>
<keyword evidence="6" id="KW-0175">Coiled coil</keyword>
<evidence type="ECO:0000256" key="4">
    <source>
        <dbReference type="ARBA" id="ARBA00022833"/>
    </source>
</evidence>
<feature type="region of interest" description="Disordered" evidence="7">
    <location>
        <begin position="133"/>
        <end position="152"/>
    </location>
</feature>
<name>A0A284RZA8_ARMOS</name>
<evidence type="ECO:0000256" key="1">
    <source>
        <dbReference type="ARBA" id="ARBA00004123"/>
    </source>
</evidence>
<sequence length="818" mass="92673">MGSSTAKISKKATSTSGSSAPRRRASASQPTSQPSKGTRHKKKKSTKRKKNDDSDSDGEPCGRSQTTKGPHTKKRRTQPEDDMLQDGDEDEILLQKALNSWSSSVYDHFDLPPAIKKNSDGVVKYVFTCKRHGSTHTRSRKDNSTSNLKGHAEKCDLRAAQERNGPRQSKINEIASKYTDGEFRYLMVEWLTQCHRPNTIIEDVLLQKIFHLLNPAVNVHSDTTAGRDIKEVYEVSKEQLKQMLKEHDGRFHVTFDAWSVPNHNEFLGIVLIWCRDGHIEVVTLDLIELTDAHTGKYMAKKIFEVLREYDLLEDVLGQTGDNASSNDTTLDHLERLFKELRKAVLTGRMSLFEAKRRVKKATDESAATIAEDSDVDKVEDDEDDALDAEERDVLEDLRKELEEEESRMIDEESDACPEVANMTADELLKLGKRIFHKNSLQARLEVLCENEGISILKMIRRVVTRWNTTSNLINRGVSLRPALDVLCTEHEQNDGKPPMKRLKHFLLRDEEWEVLMQLQPILEIFLRATERISHSAVPLLHEVIPTMDSITKKLEKYLEDATLYPAVHAGVARGLAIIDKYYSKTDESIMWKTAMIMHPRYKLSYFRQQGWLREWIMTAEESARETWTTYYLPTVSELPNTGTVAKNEDLFADVDNYGRSTEGDVFEAYITDPPTDCGDPIIHWSAKLDKRDVKSKKKVVTPTGALARMALDFLSAPAASMDVERVFSHGGLMVNKRRHNLSAESTRANVILNSWGKIDGLIPKKILVKKFNEKASRPDNGAGKKKVVVEVLESTDDEDSDDEEESGSSEDTGNENEA</sequence>
<evidence type="ECO:0000259" key="8">
    <source>
        <dbReference type="Pfam" id="PF05699"/>
    </source>
</evidence>
<feature type="compositionally biased region" description="Low complexity" evidence="7">
    <location>
        <begin position="1"/>
        <end position="36"/>
    </location>
</feature>
<reference evidence="10" key="1">
    <citation type="journal article" date="2017" name="Nat. Ecol. Evol.">
        <title>Genome expansion and lineage-specific genetic innovations in the forest pathogenic fungi Armillaria.</title>
        <authorList>
            <person name="Sipos G."/>
            <person name="Prasanna A.N."/>
            <person name="Walter M.C."/>
            <person name="O'Connor E."/>
            <person name="Balint B."/>
            <person name="Krizsan K."/>
            <person name="Kiss B."/>
            <person name="Hess J."/>
            <person name="Varga T."/>
            <person name="Slot J."/>
            <person name="Riley R."/>
            <person name="Boka B."/>
            <person name="Rigling D."/>
            <person name="Barry K."/>
            <person name="Lee J."/>
            <person name="Mihaltcheva S."/>
            <person name="LaButti K."/>
            <person name="Lipzen A."/>
            <person name="Waldron R."/>
            <person name="Moloney N.M."/>
            <person name="Sperisen C."/>
            <person name="Kredics L."/>
            <person name="Vagvoelgyi C."/>
            <person name="Patrignani A."/>
            <person name="Fitzpatrick D."/>
            <person name="Nagy I."/>
            <person name="Doyle S."/>
            <person name="Anderson J.B."/>
            <person name="Grigoriev I.V."/>
            <person name="Gueldener U."/>
            <person name="Muensterkoetter M."/>
            <person name="Nagy L.G."/>
        </authorList>
    </citation>
    <scope>NUCLEOTIDE SEQUENCE [LARGE SCALE GENOMIC DNA]</scope>
    <source>
        <strain evidence="10">C18/9</strain>
    </source>
</reference>
<evidence type="ECO:0000256" key="7">
    <source>
        <dbReference type="SAM" id="MobiDB-lite"/>
    </source>
</evidence>
<feature type="region of interest" description="Disordered" evidence="7">
    <location>
        <begin position="1"/>
        <end position="86"/>
    </location>
</feature>
<dbReference type="Pfam" id="PF05699">
    <property type="entry name" value="Dimer_Tnp_hAT"/>
    <property type="match status" value="1"/>
</dbReference>
<dbReference type="InterPro" id="IPR012337">
    <property type="entry name" value="RNaseH-like_sf"/>
</dbReference>
<feature type="domain" description="HAT C-terminal dimerisation" evidence="8">
    <location>
        <begin position="705"/>
        <end position="755"/>
    </location>
</feature>
<dbReference type="InterPro" id="IPR008906">
    <property type="entry name" value="HATC_C_dom"/>
</dbReference>
<dbReference type="GO" id="GO:0008270">
    <property type="term" value="F:zinc ion binding"/>
    <property type="evidence" value="ECO:0007669"/>
    <property type="project" value="UniProtKB-KW"/>
</dbReference>
<dbReference type="InterPro" id="IPR052035">
    <property type="entry name" value="ZnF_BED_domain_contain"/>
</dbReference>
<feature type="compositionally biased region" description="Basic residues" evidence="7">
    <location>
        <begin position="37"/>
        <end position="49"/>
    </location>
</feature>
<keyword evidence="5" id="KW-0539">Nucleus</keyword>
<keyword evidence="4" id="KW-0862">Zinc</keyword>
<dbReference type="SUPFAM" id="SSF53098">
    <property type="entry name" value="Ribonuclease H-like"/>
    <property type="match status" value="1"/>
</dbReference>
<evidence type="ECO:0000256" key="3">
    <source>
        <dbReference type="ARBA" id="ARBA00022771"/>
    </source>
</evidence>
<dbReference type="STRING" id="47428.A0A284RZA8"/>
<dbReference type="PANTHER" id="PTHR46481:SF10">
    <property type="entry name" value="ZINC FINGER BED DOMAIN-CONTAINING PROTEIN 39"/>
    <property type="match status" value="1"/>
</dbReference>
<dbReference type="OMA" id="ACPEVAN"/>
<accession>A0A284RZA8</accession>
<dbReference type="Proteomes" id="UP000219338">
    <property type="component" value="Unassembled WGS sequence"/>
</dbReference>
<evidence type="ECO:0000256" key="6">
    <source>
        <dbReference type="SAM" id="Coils"/>
    </source>
</evidence>
<dbReference type="EMBL" id="FUEG01000022">
    <property type="protein sequence ID" value="SJL14102.1"/>
    <property type="molecule type" value="Genomic_DNA"/>
</dbReference>
<dbReference type="AlphaFoldDB" id="A0A284RZA8"/>
<feature type="compositionally biased region" description="Acidic residues" evidence="7">
    <location>
        <begin position="793"/>
        <end position="818"/>
    </location>
</feature>